<organism evidence="1 2">
    <name type="scientific">Aquimarina algiphila</name>
    <dbReference type="NCBI Taxonomy" id="2047982"/>
    <lineage>
        <taxon>Bacteria</taxon>
        <taxon>Pseudomonadati</taxon>
        <taxon>Bacteroidota</taxon>
        <taxon>Flavobacteriia</taxon>
        <taxon>Flavobacteriales</taxon>
        <taxon>Flavobacteriaceae</taxon>
        <taxon>Aquimarina</taxon>
    </lineage>
</organism>
<keyword evidence="2" id="KW-1185">Reference proteome</keyword>
<accession>A0A554VPH2</accession>
<name>A0A554VPH2_9FLAO</name>
<proteinExistence type="predicted"/>
<dbReference type="PANTHER" id="PTHR38471:SF2">
    <property type="entry name" value="FOUR HELIX BUNDLE PROTEIN"/>
    <property type="match status" value="1"/>
</dbReference>
<dbReference type="SUPFAM" id="SSF158446">
    <property type="entry name" value="IVS-encoded protein-like"/>
    <property type="match status" value="1"/>
</dbReference>
<dbReference type="Proteomes" id="UP000318833">
    <property type="component" value="Unassembled WGS sequence"/>
</dbReference>
<dbReference type="Gene3D" id="1.20.1440.60">
    <property type="entry name" value="23S rRNA-intervening sequence"/>
    <property type="match status" value="1"/>
</dbReference>
<evidence type="ECO:0000313" key="2">
    <source>
        <dbReference type="Proteomes" id="UP000318833"/>
    </source>
</evidence>
<sequence>MSKSILKDKSYAFVILIVKLSQFLVSEKKEYVLSKQLLRSRTAIGALIHEAEFAQSKNDFIHKMSISLKEANESMYWIDLLKDTGYINKKQHEASLQKNKELVAMLVSSIKTSKSSISK</sequence>
<dbReference type="NCBIfam" id="TIGR02436">
    <property type="entry name" value="four helix bundle protein"/>
    <property type="match status" value="1"/>
</dbReference>
<dbReference type="OrthoDB" id="285993at2"/>
<dbReference type="PIRSF" id="PIRSF035652">
    <property type="entry name" value="CHP02436"/>
    <property type="match status" value="1"/>
</dbReference>
<reference evidence="1 2" key="1">
    <citation type="submission" date="2019-07" db="EMBL/GenBank/DDBJ databases">
        <title>The draft genome sequence of Aquimarina algiphila M91.</title>
        <authorList>
            <person name="Meng X."/>
        </authorList>
    </citation>
    <scope>NUCLEOTIDE SEQUENCE [LARGE SCALE GENOMIC DNA]</scope>
    <source>
        <strain evidence="1 2">M91</strain>
    </source>
</reference>
<comment type="caution">
    <text evidence="1">The sequence shown here is derived from an EMBL/GenBank/DDBJ whole genome shotgun (WGS) entry which is preliminary data.</text>
</comment>
<dbReference type="Pfam" id="PF05635">
    <property type="entry name" value="23S_rRNA_IVP"/>
    <property type="match status" value="1"/>
</dbReference>
<dbReference type="InterPro" id="IPR012657">
    <property type="entry name" value="23S_rRNA-intervening_sequence"/>
</dbReference>
<dbReference type="RefSeq" id="WP_143915668.1">
    <property type="nucleotide sequence ID" value="NZ_CANMIK010000001.1"/>
</dbReference>
<dbReference type="InterPro" id="IPR036583">
    <property type="entry name" value="23S_rRNA_IVS_sf"/>
</dbReference>
<dbReference type="EMBL" id="VLNR01000007">
    <property type="protein sequence ID" value="TSE10378.1"/>
    <property type="molecule type" value="Genomic_DNA"/>
</dbReference>
<evidence type="ECO:0000313" key="1">
    <source>
        <dbReference type="EMBL" id="TSE10378.1"/>
    </source>
</evidence>
<dbReference type="AlphaFoldDB" id="A0A554VPH2"/>
<dbReference type="PANTHER" id="PTHR38471">
    <property type="entry name" value="FOUR HELIX BUNDLE PROTEIN"/>
    <property type="match status" value="1"/>
</dbReference>
<gene>
    <name evidence="1" type="ORF">FOF46_04910</name>
</gene>
<protein>
    <submittedName>
        <fullName evidence="1">Four helix bundle protein</fullName>
    </submittedName>
</protein>